<keyword evidence="2" id="KW-0808">Transferase</keyword>
<dbReference type="InterPro" id="IPR001584">
    <property type="entry name" value="Integrase_cat-core"/>
</dbReference>
<dbReference type="Pfam" id="PF00078">
    <property type="entry name" value="RVT_1"/>
    <property type="match status" value="1"/>
</dbReference>
<evidence type="ECO:0000259" key="10">
    <source>
        <dbReference type="PROSITE" id="PS50994"/>
    </source>
</evidence>
<dbReference type="EC" id="2.7.7.49" evidence="1"/>
<dbReference type="GO" id="GO:0004519">
    <property type="term" value="F:endonuclease activity"/>
    <property type="evidence" value="ECO:0007669"/>
    <property type="project" value="UniProtKB-KW"/>
</dbReference>
<evidence type="ECO:0000256" key="3">
    <source>
        <dbReference type="ARBA" id="ARBA00022695"/>
    </source>
</evidence>
<evidence type="ECO:0000259" key="9">
    <source>
        <dbReference type="PROSITE" id="PS50878"/>
    </source>
</evidence>
<dbReference type="SUPFAM" id="SSF56672">
    <property type="entry name" value="DNA/RNA polymerases"/>
    <property type="match status" value="1"/>
</dbReference>
<accession>A0A085LS29</accession>
<dbReference type="PROSITE" id="PS50994">
    <property type="entry name" value="INTEGRASE"/>
    <property type="match status" value="2"/>
</dbReference>
<dbReference type="GO" id="GO:0015074">
    <property type="term" value="P:DNA integration"/>
    <property type="evidence" value="ECO:0007669"/>
    <property type="project" value="InterPro"/>
</dbReference>
<dbReference type="Gene3D" id="4.10.60.10">
    <property type="entry name" value="Zinc finger, CCHC-type"/>
    <property type="match status" value="1"/>
</dbReference>
<keyword evidence="6" id="KW-0378">Hydrolase</keyword>
<keyword evidence="12" id="KW-1185">Reference proteome</keyword>
<feature type="domain" description="Reverse transcriptase" evidence="9">
    <location>
        <begin position="559"/>
        <end position="737"/>
    </location>
</feature>
<dbReference type="InterPro" id="IPR043128">
    <property type="entry name" value="Rev_trsase/Diguanyl_cyclase"/>
</dbReference>
<dbReference type="FunFam" id="1.10.340.70:FF:000003">
    <property type="entry name" value="Protein CBG25708"/>
    <property type="match status" value="1"/>
</dbReference>
<keyword evidence="7" id="KW-0695">RNA-directed DNA polymerase</keyword>
<dbReference type="InterPro" id="IPR041588">
    <property type="entry name" value="Integrase_H2C2"/>
</dbReference>
<protein>
    <recommendedName>
        <fullName evidence="1">RNA-directed DNA polymerase</fullName>
        <ecNumber evidence="1">2.7.7.49</ecNumber>
    </recommendedName>
</protein>
<gene>
    <name evidence="11" type="ORF">M513_11325</name>
</gene>
<dbReference type="GO" id="GO:0003676">
    <property type="term" value="F:nucleic acid binding"/>
    <property type="evidence" value="ECO:0007669"/>
    <property type="project" value="InterPro"/>
</dbReference>
<evidence type="ECO:0000256" key="7">
    <source>
        <dbReference type="ARBA" id="ARBA00022918"/>
    </source>
</evidence>
<feature type="region of interest" description="Disordered" evidence="8">
    <location>
        <begin position="350"/>
        <end position="369"/>
    </location>
</feature>
<evidence type="ECO:0000256" key="1">
    <source>
        <dbReference type="ARBA" id="ARBA00012493"/>
    </source>
</evidence>
<dbReference type="InterPro" id="IPR050951">
    <property type="entry name" value="Retrovirus_Pol_polyprotein"/>
</dbReference>
<dbReference type="InterPro" id="IPR012337">
    <property type="entry name" value="RNaseH-like_sf"/>
</dbReference>
<dbReference type="Pfam" id="PF17917">
    <property type="entry name" value="RT_RNaseH"/>
    <property type="match status" value="1"/>
</dbReference>
<keyword evidence="3" id="KW-0548">Nucleotidyltransferase</keyword>
<dbReference type="PANTHER" id="PTHR37984:SF12">
    <property type="entry name" value="RIBONUCLEASE H"/>
    <property type="match status" value="1"/>
</dbReference>
<dbReference type="InterPro" id="IPR036397">
    <property type="entry name" value="RNaseH_sf"/>
</dbReference>
<dbReference type="Pfam" id="PF00665">
    <property type="entry name" value="rve"/>
    <property type="match status" value="1"/>
</dbReference>
<dbReference type="FunFam" id="3.10.20.370:FF:000001">
    <property type="entry name" value="Retrovirus-related Pol polyprotein from transposon 17.6-like protein"/>
    <property type="match status" value="1"/>
</dbReference>
<dbReference type="InterPro" id="IPR000477">
    <property type="entry name" value="RT_dom"/>
</dbReference>
<evidence type="ECO:0000256" key="2">
    <source>
        <dbReference type="ARBA" id="ARBA00022679"/>
    </source>
</evidence>
<dbReference type="FunFam" id="3.30.70.270:FF:000026">
    <property type="entry name" value="Transposon Ty3-G Gag-Pol polyprotein"/>
    <property type="match status" value="1"/>
</dbReference>
<name>A0A085LS29_9BILA</name>
<organism evidence="11 12">
    <name type="scientific">Trichuris suis</name>
    <name type="common">pig whipworm</name>
    <dbReference type="NCBI Taxonomy" id="68888"/>
    <lineage>
        <taxon>Eukaryota</taxon>
        <taxon>Metazoa</taxon>
        <taxon>Ecdysozoa</taxon>
        <taxon>Nematoda</taxon>
        <taxon>Enoplea</taxon>
        <taxon>Dorylaimia</taxon>
        <taxon>Trichinellida</taxon>
        <taxon>Trichuridae</taxon>
        <taxon>Trichuris</taxon>
    </lineage>
</organism>
<dbReference type="GO" id="GO:0042575">
    <property type="term" value="C:DNA polymerase complex"/>
    <property type="evidence" value="ECO:0007669"/>
    <property type="project" value="UniProtKB-ARBA"/>
</dbReference>
<dbReference type="GO" id="GO:0003964">
    <property type="term" value="F:RNA-directed DNA polymerase activity"/>
    <property type="evidence" value="ECO:0007669"/>
    <property type="project" value="UniProtKB-KW"/>
</dbReference>
<dbReference type="Gene3D" id="3.30.70.270">
    <property type="match status" value="2"/>
</dbReference>
<dbReference type="Gene3D" id="1.10.340.70">
    <property type="match status" value="1"/>
</dbReference>
<dbReference type="CDD" id="cd09274">
    <property type="entry name" value="RNase_HI_RT_Ty3"/>
    <property type="match status" value="1"/>
</dbReference>
<dbReference type="SUPFAM" id="SSF53098">
    <property type="entry name" value="Ribonuclease H-like"/>
    <property type="match status" value="2"/>
</dbReference>
<dbReference type="InterPro" id="IPR041373">
    <property type="entry name" value="RT_RNaseH"/>
</dbReference>
<evidence type="ECO:0000256" key="8">
    <source>
        <dbReference type="SAM" id="MobiDB-lite"/>
    </source>
</evidence>
<dbReference type="PROSITE" id="PS50878">
    <property type="entry name" value="RT_POL"/>
    <property type="match status" value="1"/>
</dbReference>
<dbReference type="Gene3D" id="3.30.420.10">
    <property type="entry name" value="Ribonuclease H-like superfamily/Ribonuclease H"/>
    <property type="match status" value="2"/>
</dbReference>
<dbReference type="SUPFAM" id="SSF50630">
    <property type="entry name" value="Acid proteases"/>
    <property type="match status" value="1"/>
</dbReference>
<evidence type="ECO:0000256" key="6">
    <source>
        <dbReference type="ARBA" id="ARBA00022801"/>
    </source>
</evidence>
<evidence type="ECO:0000256" key="4">
    <source>
        <dbReference type="ARBA" id="ARBA00022722"/>
    </source>
</evidence>
<dbReference type="InterPro" id="IPR043502">
    <property type="entry name" value="DNA/RNA_pol_sf"/>
</dbReference>
<dbReference type="Gene3D" id="3.10.10.10">
    <property type="entry name" value="HIV Type 1 Reverse Transcriptase, subunit A, domain 1"/>
    <property type="match status" value="1"/>
</dbReference>
<dbReference type="FunFam" id="3.30.420.10:FF:000131">
    <property type="entry name" value="Protein CBG26278"/>
    <property type="match status" value="1"/>
</dbReference>
<evidence type="ECO:0000313" key="12">
    <source>
        <dbReference type="Proteomes" id="UP000030764"/>
    </source>
</evidence>
<dbReference type="Gene3D" id="2.40.70.10">
    <property type="entry name" value="Acid Proteases"/>
    <property type="match status" value="1"/>
</dbReference>
<reference evidence="11 12" key="1">
    <citation type="journal article" date="2014" name="Nat. Genet.">
        <title>Genome and transcriptome of the porcine whipworm Trichuris suis.</title>
        <authorList>
            <person name="Jex A.R."/>
            <person name="Nejsum P."/>
            <person name="Schwarz E.M."/>
            <person name="Hu L."/>
            <person name="Young N.D."/>
            <person name="Hall R.S."/>
            <person name="Korhonen P.K."/>
            <person name="Liao S."/>
            <person name="Thamsborg S."/>
            <person name="Xia J."/>
            <person name="Xu P."/>
            <person name="Wang S."/>
            <person name="Scheerlinck J.P."/>
            <person name="Hofmann A."/>
            <person name="Sternberg P.W."/>
            <person name="Wang J."/>
            <person name="Gasser R.B."/>
        </authorList>
    </citation>
    <scope>NUCLEOTIDE SEQUENCE [LARGE SCALE GENOMIC DNA]</scope>
    <source>
        <strain evidence="11">DCEP-RM93M</strain>
    </source>
</reference>
<feature type="domain" description="Integrase catalytic" evidence="10">
    <location>
        <begin position="1277"/>
        <end position="1454"/>
    </location>
</feature>
<keyword evidence="5" id="KW-0255">Endonuclease</keyword>
<dbReference type="PANTHER" id="PTHR37984">
    <property type="entry name" value="PROTEIN CBG26694"/>
    <property type="match status" value="1"/>
</dbReference>
<proteinExistence type="predicted"/>
<dbReference type="CDD" id="cd01647">
    <property type="entry name" value="RT_LTR"/>
    <property type="match status" value="1"/>
</dbReference>
<evidence type="ECO:0000313" key="11">
    <source>
        <dbReference type="EMBL" id="KFD47775.1"/>
    </source>
</evidence>
<keyword evidence="4" id="KW-0540">Nuclease</keyword>
<dbReference type="Proteomes" id="UP000030764">
    <property type="component" value="Unassembled WGS sequence"/>
</dbReference>
<dbReference type="EMBL" id="KL363314">
    <property type="protein sequence ID" value="KFD47775.1"/>
    <property type="molecule type" value="Genomic_DNA"/>
</dbReference>
<feature type="non-terminal residue" evidence="11">
    <location>
        <position position="1"/>
    </location>
</feature>
<feature type="domain" description="Integrase catalytic" evidence="10">
    <location>
        <begin position="1107"/>
        <end position="1275"/>
    </location>
</feature>
<dbReference type="Pfam" id="PF17921">
    <property type="entry name" value="Integrase_H2C2"/>
    <property type="match status" value="1"/>
</dbReference>
<evidence type="ECO:0000256" key="5">
    <source>
        <dbReference type="ARBA" id="ARBA00022759"/>
    </source>
</evidence>
<dbReference type="Gene3D" id="3.10.20.370">
    <property type="match status" value="1"/>
</dbReference>
<dbReference type="InterPro" id="IPR021109">
    <property type="entry name" value="Peptidase_aspartic_dom_sf"/>
</dbReference>
<sequence>VTLFLRIDSHDGHTTGKIHIWKSYCVLRYDQRASVLTPARNRYSIPENNKLRLANSPVPQCVLERLKERFVIAVCDRLDESRSRIDLSRSLCVVPTLNMAKLGPIEEFDVSNPAGWLEYSERLQFHFEANGISGTSKRLAVLCSVCGPKTYSIIRSLTFPDSPASKSFEQVLKLLNDHFLPKSSEIYHRLCTNAGFNVRTRLFHPELRRLAQYCNFGDTLDSRLRDQLVCGLRDQKLQRQLLCVSELTFSSALSLALTAEASNSEVAKMHLPHQGESQDVQLIRRDKHPQERLQRTFREQAIPAGPRKTPCYRCGGPHTPASCRFKSATCNFCKRVGHIERVCRSKVNSSTAKQKQAAKRPTSANLVDQSSGTPFVNATHCQTDSLNFAPFATTVHLNGMAVKMEVDSGAAFTLISEATFRRLSANTHLDLVPFAPVLRDFQGQTVSIIGASDVTVEYGTFNGILQVVIVKGNRSNLLGRNWFGDLNIQLSGVHQVNSPCIGKLLEEYDELFSDSFGTGMGPPVTLYTDESVTPIQMSARRVPFALKQRIEEELNRLVAQGILEPVQYTTWATPIVPVIKSNGDIRICGDYKCTVNKALRKDPYKVPSVHELLTTLKRGKVFAKLDLAHAYQQLVVDEPSAELQTIITHKGAFKPKRLQYGIASAPGIFQRFMDTLLVNLDNVVPYFDDVLVTACSETELANTLRKVFERLFQAGIRLKRAKCVFGLQSINFLGYRIDSNGIHPAEEKVAAIHKFPPPKNKQQLQAFLGLLNFYRNFLPNKAEIAEPLHRLLDKNSRWSWSHTHAKAFNKLRRLLSSSLVLAQYDDSLPLTLTCDASPYGVGCVLAHIMPDGTESPIAFHSRTLSPAERKYAQIDREALAIVVGIKKFHQYIFGRHVQIQTDHKPLLGMLARAIQTPVSMSPRMMRWSILLSAYDYDLLYRPGKQISNADALSRLPLSAEIFEDVEPLEVLMLESPQSPQISAQVIARETSRDPVLERVRDWTRHGWPRNPVSEAFKPFVAHQNELSVHKDCVIRGCRVVVPQSLRTTVLRLLHAGHPGIVRMKSLARSYVWWPRVDKDIERTVQTCSPCQQNRHDPPRENLSRWPEVEAPWSRIHVDFFGPFQGKMFFIVVDAFSKWVEVNIVPTVSSKAAISSLRNLFATHGLPDCVVSDNGTAFTSVEFAEFMKSNSIRHLTTAPFHPASNGQAERLVQSTKEALRKEHSGDWNVRLARLLLAQHATPCTATGKSPAELLCNRRLSTLLDKLCPKNRHQDDATSEHKKGRTFQVNALVFARCFNQSKKWIPAVVVSRLGERLYTVRTTQGELWKRHAAISSLRNLFATHGLPDCVVSDNGTAFTSVEFAEFMKSNSIRHLTTAPFHPASNGQAERLVQSTKEALRKEHSGDWNVRLARLLLAQHTTPCTATGKSPAELLCNRRLSTLLDKLCPKNRHQDDATSEHKKGRTFQVNALVFARCFNQSKKWIPAVVVSRLGERLYTVRTTQGELWKRHVNQLRPRETDDVVLPARVAAMNVCAFSAPTEDELVKHITRLLAEGSGECILAIEANGREGTSGPAFVQQERLQRLCDSLNSEVTFLCREDNKSAFYCIRKLCIYLKERNRMAAVTSRCLPT</sequence>
<feature type="non-terminal residue" evidence="11">
    <location>
        <position position="1629"/>
    </location>
</feature>